<proteinExistence type="predicted"/>
<name>A0ACB7ZUU1_9AGAM</name>
<comment type="caution">
    <text evidence="1">The sequence shown here is derived from an EMBL/GenBank/DDBJ whole genome shotgun (WGS) entry which is preliminary data.</text>
</comment>
<evidence type="ECO:0000313" key="1">
    <source>
        <dbReference type="EMBL" id="KAH7904941.1"/>
    </source>
</evidence>
<reference evidence="1" key="1">
    <citation type="journal article" date="2021" name="New Phytol.">
        <title>Evolutionary innovations through gain and loss of genes in the ectomycorrhizal Boletales.</title>
        <authorList>
            <person name="Wu G."/>
            <person name="Miyauchi S."/>
            <person name="Morin E."/>
            <person name="Kuo A."/>
            <person name="Drula E."/>
            <person name="Varga T."/>
            <person name="Kohler A."/>
            <person name="Feng B."/>
            <person name="Cao Y."/>
            <person name="Lipzen A."/>
            <person name="Daum C."/>
            <person name="Hundley H."/>
            <person name="Pangilinan J."/>
            <person name="Johnson J."/>
            <person name="Barry K."/>
            <person name="LaButti K."/>
            <person name="Ng V."/>
            <person name="Ahrendt S."/>
            <person name="Min B."/>
            <person name="Choi I.G."/>
            <person name="Park H."/>
            <person name="Plett J.M."/>
            <person name="Magnuson J."/>
            <person name="Spatafora J.W."/>
            <person name="Nagy L.G."/>
            <person name="Henrissat B."/>
            <person name="Grigoriev I.V."/>
            <person name="Yang Z.L."/>
            <person name="Xu J."/>
            <person name="Martin F.M."/>
        </authorList>
    </citation>
    <scope>NUCLEOTIDE SEQUENCE</scope>
    <source>
        <strain evidence="1">ATCC 28755</strain>
    </source>
</reference>
<dbReference type="Proteomes" id="UP000790377">
    <property type="component" value="Unassembled WGS sequence"/>
</dbReference>
<protein>
    <submittedName>
        <fullName evidence="1">Uncharacterized protein</fullName>
    </submittedName>
</protein>
<evidence type="ECO:0000313" key="2">
    <source>
        <dbReference type="Proteomes" id="UP000790377"/>
    </source>
</evidence>
<dbReference type="EMBL" id="MU268318">
    <property type="protein sequence ID" value="KAH7904941.1"/>
    <property type="molecule type" value="Genomic_DNA"/>
</dbReference>
<sequence length="1052" mass="118507">MSSRRQQAVFFSAPSDIRRDTAIYISSDGRRALNTSIAQRPKKRKLDPEQLADPLSSWQPGGEFDSFEDNTANGNPLEEDIVQIVADSSAKRKRYINSDLPMATWRPYAGEFLHELIRHEGMRGEPVCSTCGASQVNGDPALYRCKECFGNVLECRECCINRHSQLPLHYIQEWVGYWKKTDLRSLGLSVQLGHSGCHSCPNPSFPIIITVINSNGLHKVSTTFCECPLAMNASKRIQLLRLGWFPATLVDPQTCATFGVLEQFHQLNLNGALNAHDFINTLERLTDASGLSPVPDRYKGFSRIFRQWAFLKETKRAGRAHDCTGPSGTKRGECAVLCWACPHDGINLPSNWRDVDPKYMFLYSLILAMDANFRLKSRLRAIAPDPALCPGSSYLVDEGPYAAHLRNYVAESDISSCIAFAALTQKETRLTTGLRSSGVAACICARHEVVRPCGVGDLQKGERYSNMDYIFLSAIVGVSLATIILSYDISCQYKKNFRTRLDNMPEALRVTPDKTDIAFVLPSWHALAHKSQCQTEHSIAYHPGAGRTDGEGIERSWAEMNTLATSTKEMAPGARYDTLDSHFGFHNWEKNIHLGDVLSRRLLIAIEERERQINNFRDVTSSITSATIAEWKGMLKRWEKDKSSPNPYEIDCTDRITEAQVRLQLRNDELQELFQGTATIHTTSTTAFLVAGLQIEDQQRRIRVDAANPGQRTANQMSHLEEKRIACLAKIKTFRDLQRLYMPGAVCCIQRKEDERNREALPPKVEDIDLWLPSELPIGEQTSGCIQGLPDMERKLREAQCHDALDALRARLHAKAHLIAFRNKNTRGQVQSTRSRTLIGHIGDRAMFFAEKYRHARRALMNLSGSAFDASTFKELLPKDLTLDNEDTADIPAQEALARAGRDTGPRTKKKSNGKKLLSWIWTAGGGPDEATEHSIHQSVRVEWCKARARKLRWSEEVDLLREEMRRVLRFLDWRVRWWLSRPTTWEGLDPLVSAGLAAYAQRQADLHRSFSKAFEAQWSQPSVEAARAITARNSCDAEDVGLGETFLDGDD</sequence>
<accession>A0ACB7ZUU1</accession>
<keyword evidence="2" id="KW-1185">Reference proteome</keyword>
<gene>
    <name evidence="1" type="ORF">BJ138DRAFT_1118936</name>
</gene>
<organism evidence="1 2">
    <name type="scientific">Hygrophoropsis aurantiaca</name>
    <dbReference type="NCBI Taxonomy" id="72124"/>
    <lineage>
        <taxon>Eukaryota</taxon>
        <taxon>Fungi</taxon>
        <taxon>Dikarya</taxon>
        <taxon>Basidiomycota</taxon>
        <taxon>Agaricomycotina</taxon>
        <taxon>Agaricomycetes</taxon>
        <taxon>Agaricomycetidae</taxon>
        <taxon>Boletales</taxon>
        <taxon>Coniophorineae</taxon>
        <taxon>Hygrophoropsidaceae</taxon>
        <taxon>Hygrophoropsis</taxon>
    </lineage>
</organism>